<evidence type="ECO:0000259" key="4">
    <source>
        <dbReference type="Pfam" id="PF01052"/>
    </source>
</evidence>
<dbReference type="GO" id="GO:0030254">
    <property type="term" value="P:protein secretion by the type III secretion system"/>
    <property type="evidence" value="ECO:0007669"/>
    <property type="project" value="InterPro"/>
</dbReference>
<accession>A0A765X7C1</accession>
<dbReference type="InterPro" id="IPR058805">
    <property type="entry name" value="SpaO_FliMN_C_rel"/>
</dbReference>
<gene>
    <name evidence="7" type="ORF">GGB84_002465</name>
</gene>
<dbReference type="NCBIfam" id="TIGR02551">
    <property type="entry name" value="SpaO_YscQ"/>
    <property type="match status" value="1"/>
</dbReference>
<comment type="similarity">
    <text evidence="1">Belongs to the FliN/MopA/SpaO family.</text>
</comment>
<evidence type="ECO:0000256" key="2">
    <source>
        <dbReference type="ARBA" id="ARBA00021925"/>
    </source>
</evidence>
<dbReference type="InterPro" id="IPR013385">
    <property type="entry name" value="T3SS_SpaO/YscQ/SpaO"/>
</dbReference>
<evidence type="ECO:0000313" key="7">
    <source>
        <dbReference type="EMBL" id="HAG5770792.1"/>
    </source>
</evidence>
<evidence type="ECO:0000256" key="1">
    <source>
        <dbReference type="ARBA" id="ARBA00009226"/>
    </source>
</evidence>
<evidence type="ECO:0000256" key="3">
    <source>
        <dbReference type="ARBA" id="ARBA00023026"/>
    </source>
</evidence>
<comment type="caution">
    <text evidence="7">The sequence shown here is derived from an EMBL/GenBank/DDBJ whole genome shotgun (WGS) entry which is preliminary data.</text>
</comment>
<dbReference type="Pfam" id="PF26304">
    <property type="entry name" value="FliMN_C_rel"/>
    <property type="match status" value="1"/>
</dbReference>
<dbReference type="InterPro" id="IPR003283">
    <property type="entry name" value="T3SS_OMP_SpaO"/>
</dbReference>
<dbReference type="SUPFAM" id="SSF101801">
    <property type="entry name" value="Surface presentation of antigens (SPOA)"/>
    <property type="match status" value="1"/>
</dbReference>
<dbReference type="NCBIfam" id="NF006018">
    <property type="entry name" value="PRK08158.1"/>
    <property type="match status" value="1"/>
</dbReference>
<dbReference type="AlphaFoldDB" id="A0A765X7C1"/>
<dbReference type="EMBL" id="DAAYTU010000013">
    <property type="protein sequence ID" value="HAG5770792.1"/>
    <property type="molecule type" value="Genomic_DNA"/>
</dbReference>
<evidence type="ECO:0000259" key="5">
    <source>
        <dbReference type="Pfam" id="PF26294"/>
    </source>
</evidence>
<evidence type="ECO:0000259" key="6">
    <source>
        <dbReference type="Pfam" id="PF26304"/>
    </source>
</evidence>
<dbReference type="PRINTS" id="PR01339">
    <property type="entry name" value="TYPE3OMOPROT"/>
</dbReference>
<dbReference type="InterPro" id="IPR001543">
    <property type="entry name" value="FliN-like_C"/>
</dbReference>
<dbReference type="Pfam" id="PF01052">
    <property type="entry name" value="FliMN_C"/>
    <property type="match status" value="1"/>
</dbReference>
<protein>
    <recommendedName>
        <fullName evidence="2">Surface presentation of antigens protein SpaO</fullName>
    </recommendedName>
</protein>
<reference evidence="7" key="1">
    <citation type="journal article" date="2018" name="Genome Biol.">
        <title>SKESA: strategic k-mer extension for scrupulous assemblies.</title>
        <authorList>
            <person name="Souvorov A."/>
            <person name="Agarwala R."/>
            <person name="Lipman D.J."/>
        </authorList>
    </citation>
    <scope>NUCLEOTIDE SEQUENCE [LARGE SCALE GENOMIC DNA]</scope>
    <source>
        <strain evidence="7">1839</strain>
    </source>
</reference>
<dbReference type="InterPro" id="IPR058804">
    <property type="entry name" value="SpaO_N"/>
</dbReference>
<organism evidence="7">
    <name type="scientific">Escherichia coli</name>
    <dbReference type="NCBI Taxonomy" id="562"/>
    <lineage>
        <taxon>Bacteria</taxon>
        <taxon>Pseudomonadati</taxon>
        <taxon>Pseudomonadota</taxon>
        <taxon>Gammaproteobacteria</taxon>
        <taxon>Enterobacterales</taxon>
        <taxon>Enterobacteriaceae</taxon>
        <taxon>Escherichia</taxon>
    </lineage>
</organism>
<keyword evidence="3" id="KW-0843">Virulence</keyword>
<proteinExistence type="inferred from homology"/>
<reference evidence="7" key="2">
    <citation type="submission" date="2020-02" db="EMBL/GenBank/DDBJ databases">
        <authorList>
            <consortium name="NCBI Pathogen Detection Project"/>
        </authorList>
    </citation>
    <scope>NUCLEOTIDE SEQUENCE</scope>
    <source>
        <strain evidence="7">1839</strain>
    </source>
</reference>
<dbReference type="Pfam" id="PF26294">
    <property type="entry name" value="SpaO_N"/>
    <property type="match status" value="1"/>
</dbReference>
<sequence length="303" mass="34702">MFGLRHIDRDKHALEITCKNWKASGEDAEMLIPEINTKWLPVADEHGKWSGWVSLREIFQLINHKLAGMAIMPDAERLISEWVQLTEKPLKLNLPELEYQHLCAGQVFDGVLTHSHSMIKLWTGELNLWVERVATCRYDSFAIINRSQLSWPVNFIIGVSKTTVGLINQIRLKDILLITSRKAYVSIYNRDICELTYPEELMMYDSYENDKDIETNDYGDDVEINSIDNLPVKVEFVLESKVFTLREVEALCESKIISVTPENEKNIEIRINGVTAGHGELVEIDNKLGVIINSWLSGSKNVE</sequence>
<feature type="domain" description="SpaO FliM/N C-terminal related" evidence="6">
    <location>
        <begin position="147"/>
        <end position="205"/>
    </location>
</feature>
<feature type="domain" description="Flagellar motor switch protein FliN-like C-terminal" evidence="4">
    <location>
        <begin position="226"/>
        <end position="296"/>
    </location>
</feature>
<feature type="domain" description="SpaO N-terminal" evidence="5">
    <location>
        <begin position="4"/>
        <end position="134"/>
    </location>
</feature>
<dbReference type="InterPro" id="IPR036429">
    <property type="entry name" value="SpoA-like_sf"/>
</dbReference>
<name>A0A765X7C1_ECOLX</name>
<dbReference type="Gene3D" id="2.30.330.10">
    <property type="entry name" value="SpoA-like"/>
    <property type="match status" value="1"/>
</dbReference>